<protein>
    <submittedName>
        <fullName evidence="6">PRiA4b ORF-3-like protein</fullName>
    </submittedName>
</protein>
<evidence type="ECO:0000259" key="3">
    <source>
        <dbReference type="Pfam" id="PF24134"/>
    </source>
</evidence>
<dbReference type="PANTHER" id="PTHR41878:SF1">
    <property type="entry name" value="TNPR PROTEIN"/>
    <property type="match status" value="1"/>
</dbReference>
<dbReference type="InterPro" id="IPR024047">
    <property type="entry name" value="MM3350-like_sf"/>
</dbReference>
<dbReference type="InterPro" id="IPR055827">
    <property type="entry name" value="DUF7403"/>
</dbReference>
<dbReference type="PANTHER" id="PTHR41878">
    <property type="entry name" value="LEXA REPRESSOR-RELATED"/>
    <property type="match status" value="1"/>
</dbReference>
<organism evidence="5 7">
    <name type="scientific">Xenorhabdus doucetiae</name>
    <dbReference type="NCBI Taxonomy" id="351671"/>
    <lineage>
        <taxon>Bacteria</taxon>
        <taxon>Pseudomonadati</taxon>
        <taxon>Pseudomonadota</taxon>
        <taxon>Gammaproteobacteria</taxon>
        <taxon>Enterobacterales</taxon>
        <taxon>Morganellaceae</taxon>
        <taxon>Xenorhabdus</taxon>
    </lineage>
</organism>
<dbReference type="InterPro" id="IPR055824">
    <property type="entry name" value="DUF7400"/>
</dbReference>
<dbReference type="AlphaFoldDB" id="A0A068QX92"/>
<name>A0A068QX92_9GAMM</name>
<proteinExistence type="predicted"/>
<dbReference type="Pfam" id="PF24134">
    <property type="entry name" value="DUF7401"/>
    <property type="match status" value="1"/>
</dbReference>
<evidence type="ECO:0000259" key="2">
    <source>
        <dbReference type="Pfam" id="PF24133"/>
    </source>
</evidence>
<dbReference type="InterPro" id="IPR055825">
    <property type="entry name" value="DUF7401"/>
</dbReference>
<evidence type="ECO:0000313" key="6">
    <source>
        <dbReference type="EMBL" id="TYP03113.1"/>
    </source>
</evidence>
<dbReference type="EMBL" id="FO704550">
    <property type="protein sequence ID" value="CDG19642.1"/>
    <property type="molecule type" value="Genomic_DNA"/>
</dbReference>
<dbReference type="SUPFAM" id="SSF159941">
    <property type="entry name" value="MM3350-like"/>
    <property type="match status" value="1"/>
</dbReference>
<accession>A0A068QX92</accession>
<reference evidence="6 8" key="2">
    <citation type="submission" date="2019-07" db="EMBL/GenBank/DDBJ databases">
        <title>Genomic Encyclopedia of Type Strains, Phase I: the one thousand microbial genomes (KMG-I) project.</title>
        <authorList>
            <person name="Kyrpides N."/>
        </authorList>
    </citation>
    <scope>NUCLEOTIDE SEQUENCE [LARGE SCALE GENOMIC DNA]</scope>
    <source>
        <strain evidence="6 8">DSM 17909</strain>
    </source>
</reference>
<evidence type="ECO:0000313" key="7">
    <source>
        <dbReference type="Proteomes" id="UP000032721"/>
    </source>
</evidence>
<dbReference type="OrthoDB" id="9816539at2"/>
<feature type="domain" description="DUF7401" evidence="3">
    <location>
        <begin position="268"/>
        <end position="385"/>
    </location>
</feature>
<dbReference type="EMBL" id="VNHN01000041">
    <property type="protein sequence ID" value="TYP03113.1"/>
    <property type="molecule type" value="Genomic_DNA"/>
</dbReference>
<dbReference type="HOGENOM" id="CLU_398982_0_0_6"/>
<feature type="domain" description="Plasmid pRiA4b Orf3-like" evidence="1">
    <location>
        <begin position="520"/>
        <end position="666"/>
    </location>
</feature>
<evidence type="ECO:0000259" key="1">
    <source>
        <dbReference type="Pfam" id="PF07929"/>
    </source>
</evidence>
<dbReference type="STRING" id="351671.XDD1_3957"/>
<dbReference type="InterPro" id="IPR012912">
    <property type="entry name" value="Plasmid_pRiA4b_Orf3-like"/>
</dbReference>
<dbReference type="Proteomes" id="UP000324170">
    <property type="component" value="Unassembled WGS sequence"/>
</dbReference>
<dbReference type="Proteomes" id="UP000032721">
    <property type="component" value="Chromosome"/>
</dbReference>
<feature type="domain" description="DUF7403" evidence="4">
    <location>
        <begin position="403"/>
        <end position="507"/>
    </location>
</feature>
<feature type="domain" description="DUF7400" evidence="2">
    <location>
        <begin position="1"/>
        <end position="262"/>
    </location>
</feature>
<gene>
    <name evidence="6" type="ORF">LY16_02438</name>
    <name evidence="5" type="ORF">XDD1_3957</name>
</gene>
<dbReference type="Pfam" id="PF24133">
    <property type="entry name" value="DUF7400"/>
    <property type="match status" value="1"/>
</dbReference>
<reference evidence="5 7" key="1">
    <citation type="submission" date="2013-07" db="EMBL/GenBank/DDBJ databases">
        <authorList>
            <person name="Genoscope - CEA"/>
        </authorList>
    </citation>
    <scope>NUCLEOTIDE SEQUENCE [LARGE SCALE GENOMIC DNA]</scope>
    <source>
        <strain evidence="5">FRM16</strain>
        <strain evidence="7">FRM16 / DSM 17909</strain>
    </source>
</reference>
<dbReference type="KEGG" id="xdo:XDD1_3957"/>
<dbReference type="Pfam" id="PF24136">
    <property type="entry name" value="DUF7403"/>
    <property type="match status" value="1"/>
</dbReference>
<evidence type="ECO:0000313" key="8">
    <source>
        <dbReference type="Proteomes" id="UP000324170"/>
    </source>
</evidence>
<evidence type="ECO:0000259" key="4">
    <source>
        <dbReference type="Pfam" id="PF24136"/>
    </source>
</evidence>
<dbReference type="Pfam" id="PF07929">
    <property type="entry name" value="PRiA4_ORF3"/>
    <property type="match status" value="1"/>
</dbReference>
<evidence type="ECO:0000313" key="5">
    <source>
        <dbReference type="EMBL" id="CDG19642.1"/>
    </source>
</evidence>
<dbReference type="Gene3D" id="3.10.290.30">
    <property type="entry name" value="MM3350-like"/>
    <property type="match status" value="1"/>
</dbReference>
<sequence>MILTPEKLLSAITKYANTPEKQRSISSQQMDWFSEPENVFLLISLVLHLPKEIMSRMGYSITHWLEVAIAELALTANKLPAEAKQHFEEIIEQILVNTKEEFEINNESLLLCVAVLKRNKFHINIDITQLLDAENIDDDTNIAHFPSEPPNLNQLFKEFEIQSGIEFVEFFEGGLSVTPHEALPHLFSEVAKQPWGIDALLLLTQYFEEPIALASAHALDDCPSSAWAHVSHLQLVNLCARFNRHHSIHACFKRWKKRGMSHHKSVQKAAEIHELYVTHVDGNDCASMMSSITLSGQKYQMNMMLDFKSGIRESLLNVAPERTIPELIDELNSHDNYIDFTPVSPDWLQQILPWILSVQQNKNTPLDIDSLYWLSQLPLEWTQPEPFELEHWSRKFGYQADAKRQDRSRLGITMGSSLLLSWLAPEEYLLQAKKPRDLLKLYYYANREIFVERLTYSAIIEQYRQPEQEPDLVEQFLDLAYALRDPALNRKRFYLFDSLAEISFEYFYMAQEEEIEPQGLVVKVSLLDASPAVWRRLRISNQLTLNEFHYVIQDAMGWKNAHLHSFNLAEINIPEEQYDQLCIGVFLEDVGDELNYQYDFGDDWFHQITVEKILSKDVIQPEVTAGNGLCPAEDSGGIWHWNDLLKLRKKKVLSEDEAEELEYVGLSPDEALEPFDKQQANARLRALFSE</sequence>
<keyword evidence="8" id="KW-1185">Reference proteome</keyword>